<evidence type="ECO:0000256" key="1">
    <source>
        <dbReference type="ARBA" id="ARBA00023002"/>
    </source>
</evidence>
<dbReference type="PANTHER" id="PTHR43364">
    <property type="entry name" value="NADH-SPECIFIC METHYLGLYOXAL REDUCTASE-RELATED"/>
    <property type="match status" value="1"/>
</dbReference>
<accession>U5W2U5</accession>
<reference evidence="3 4" key="1">
    <citation type="journal article" date="2014" name="J. Biotechnol.">
        <title>Complete genome sequence of the actinobacterium Actinoplanes friuliensis HAG 010964, producer of the lipopeptide antibiotic friulimycin.</title>
        <authorList>
            <person name="Ruckert C."/>
            <person name="Szczepanowski R."/>
            <person name="Albersmeier A."/>
            <person name="Goesmann A."/>
            <person name="Fischer N."/>
            <person name="Steinkamper A."/>
            <person name="Puhler A."/>
            <person name="Biener R."/>
            <person name="Schwartz D."/>
            <person name="Kalinowski J."/>
        </authorList>
    </citation>
    <scope>NUCLEOTIDE SEQUENCE [LARGE SCALE GENOMIC DNA]</scope>
    <source>
        <strain evidence="3 4">DSM 7358</strain>
    </source>
</reference>
<dbReference type="PANTHER" id="PTHR43364:SF4">
    <property type="entry name" value="NAD(P)-LINKED OXIDOREDUCTASE SUPERFAMILY PROTEIN"/>
    <property type="match status" value="1"/>
</dbReference>
<dbReference type="InterPro" id="IPR036812">
    <property type="entry name" value="NAD(P)_OxRdtase_dom_sf"/>
</dbReference>
<keyword evidence="1" id="KW-0560">Oxidoreductase</keyword>
<dbReference type="SUPFAM" id="SSF51430">
    <property type="entry name" value="NAD(P)-linked oxidoreductase"/>
    <property type="match status" value="1"/>
</dbReference>
<sequence>MRRGGHRDQVFLATKGSALPRPSPNLWSADGTPDWNLARRTFEGAGADTLRHAVDASLQRLGTDHIDLYYVHVDDLTTPLSETLEALAGLVAAGKIRYLGWSNVRTWRLERIRQLCDRHGWPAPVAVQQQHSYLRPNPATDNASITGHEQLDYLAAHDDLTLVAYSPILKGIYDDPARRAAHGVMESYAGPDTDARLALLTEMAADLGVTPGQLVLAWLLHSTPRVIPLIGPRTPEQLESALQALDVKLTEDQLQRLAG</sequence>
<dbReference type="eggNOG" id="COG0667">
    <property type="taxonomic scope" value="Bacteria"/>
</dbReference>
<dbReference type="InterPro" id="IPR050523">
    <property type="entry name" value="AKR_Detox_Biosynth"/>
</dbReference>
<feature type="domain" description="NADP-dependent oxidoreductase" evidence="2">
    <location>
        <begin position="5"/>
        <end position="257"/>
    </location>
</feature>
<dbReference type="KEGG" id="afs:AFR_25355"/>
<dbReference type="EMBL" id="CP006272">
    <property type="protein sequence ID" value="AGZ43337.1"/>
    <property type="molecule type" value="Genomic_DNA"/>
</dbReference>
<dbReference type="Pfam" id="PF00248">
    <property type="entry name" value="Aldo_ket_red"/>
    <property type="match status" value="1"/>
</dbReference>
<dbReference type="GO" id="GO:0016491">
    <property type="term" value="F:oxidoreductase activity"/>
    <property type="evidence" value="ECO:0007669"/>
    <property type="project" value="UniProtKB-KW"/>
</dbReference>
<protein>
    <submittedName>
        <fullName evidence="3">Aldo/keto reductase</fullName>
    </submittedName>
</protein>
<dbReference type="GO" id="GO:0005829">
    <property type="term" value="C:cytosol"/>
    <property type="evidence" value="ECO:0007669"/>
    <property type="project" value="TreeGrafter"/>
</dbReference>
<dbReference type="AlphaFoldDB" id="U5W2U5"/>
<dbReference type="STRING" id="1246995.AFR_25355"/>
<proteinExistence type="predicted"/>
<organism evidence="3 4">
    <name type="scientific">Actinoplanes friuliensis DSM 7358</name>
    <dbReference type="NCBI Taxonomy" id="1246995"/>
    <lineage>
        <taxon>Bacteria</taxon>
        <taxon>Bacillati</taxon>
        <taxon>Actinomycetota</taxon>
        <taxon>Actinomycetes</taxon>
        <taxon>Micromonosporales</taxon>
        <taxon>Micromonosporaceae</taxon>
        <taxon>Actinoplanes</taxon>
    </lineage>
</organism>
<dbReference type="RefSeq" id="WP_023363941.1">
    <property type="nucleotide sequence ID" value="NC_022657.1"/>
</dbReference>
<dbReference type="OrthoDB" id="3170516at2"/>
<gene>
    <name evidence="3" type="ORF">AFR_25355</name>
</gene>
<dbReference type="PATRIC" id="fig|1246995.3.peg.5138"/>
<dbReference type="HOGENOM" id="CLU_023205_2_0_11"/>
<dbReference type="Proteomes" id="UP000017746">
    <property type="component" value="Chromosome"/>
</dbReference>
<dbReference type="InterPro" id="IPR023210">
    <property type="entry name" value="NADP_OxRdtase_dom"/>
</dbReference>
<name>U5W2U5_9ACTN</name>
<keyword evidence="4" id="KW-1185">Reference proteome</keyword>
<evidence type="ECO:0000259" key="2">
    <source>
        <dbReference type="Pfam" id="PF00248"/>
    </source>
</evidence>
<dbReference type="Gene3D" id="3.20.20.100">
    <property type="entry name" value="NADP-dependent oxidoreductase domain"/>
    <property type="match status" value="1"/>
</dbReference>
<evidence type="ECO:0000313" key="4">
    <source>
        <dbReference type="Proteomes" id="UP000017746"/>
    </source>
</evidence>
<evidence type="ECO:0000313" key="3">
    <source>
        <dbReference type="EMBL" id="AGZ43337.1"/>
    </source>
</evidence>